<protein>
    <recommendedName>
        <fullName evidence="2">Arabidopsis retrotransposon Orf1 C-terminal domain-containing protein</fullName>
    </recommendedName>
</protein>
<sequence length="293" mass="32736">MEGEPSKRPSHTKSSAHHRRPPSPSPSPPPNPAHGGVVCLGPIQEAKLEAFLQHNHTIQKFAHVPSLRELHIYKQVHTSYKVPTTEFLSSVYLDHGVLNFRLIHHDYAISLDQINAIVGALTENTSGPNDPIEDYSDLFWWTHLTHLHPYVSSADKASSLIHPMMKVAHRIITSLVIPREERSTISVLELKILYAMANSEKQIVPHYGQFLCNKLLRLSTSRSGKIYCGGIVSMLAKSAPVRAPYPADHQPLQGEPYLTTVVLESTRLFHSAADGTHHWIMGQNHDPKLLITP</sequence>
<reference evidence="3" key="1">
    <citation type="submission" date="2023-04" db="EMBL/GenBank/DDBJ databases">
        <authorList>
            <person name="Vijverberg K."/>
            <person name="Xiong W."/>
            <person name="Schranz E."/>
        </authorList>
    </citation>
    <scope>NUCLEOTIDE SEQUENCE</scope>
</reference>
<feature type="compositionally biased region" description="Basic residues" evidence="1">
    <location>
        <begin position="8"/>
        <end position="21"/>
    </location>
</feature>
<evidence type="ECO:0000313" key="4">
    <source>
        <dbReference type="Proteomes" id="UP001177003"/>
    </source>
</evidence>
<dbReference type="Pfam" id="PF03078">
    <property type="entry name" value="ATHILA"/>
    <property type="match status" value="1"/>
</dbReference>
<dbReference type="EMBL" id="OX465081">
    <property type="protein sequence ID" value="CAI9284283.1"/>
    <property type="molecule type" value="Genomic_DNA"/>
</dbReference>
<accession>A0AA35Z254</accession>
<feature type="domain" description="Arabidopsis retrotransposon Orf1 C-terminal" evidence="2">
    <location>
        <begin position="57"/>
        <end position="193"/>
    </location>
</feature>
<proteinExistence type="predicted"/>
<name>A0AA35Z254_LACSI</name>
<organism evidence="3 4">
    <name type="scientific">Lactuca saligna</name>
    <name type="common">Willowleaf lettuce</name>
    <dbReference type="NCBI Taxonomy" id="75948"/>
    <lineage>
        <taxon>Eukaryota</taxon>
        <taxon>Viridiplantae</taxon>
        <taxon>Streptophyta</taxon>
        <taxon>Embryophyta</taxon>
        <taxon>Tracheophyta</taxon>
        <taxon>Spermatophyta</taxon>
        <taxon>Magnoliopsida</taxon>
        <taxon>eudicotyledons</taxon>
        <taxon>Gunneridae</taxon>
        <taxon>Pentapetalae</taxon>
        <taxon>asterids</taxon>
        <taxon>campanulids</taxon>
        <taxon>Asterales</taxon>
        <taxon>Asteraceae</taxon>
        <taxon>Cichorioideae</taxon>
        <taxon>Cichorieae</taxon>
        <taxon>Lactucinae</taxon>
        <taxon>Lactuca</taxon>
    </lineage>
</organism>
<dbReference type="AlphaFoldDB" id="A0AA35Z254"/>
<gene>
    <name evidence="3" type="ORF">LSALG_LOCUS23824</name>
</gene>
<dbReference type="Proteomes" id="UP001177003">
    <property type="component" value="Chromosome 5"/>
</dbReference>
<feature type="region of interest" description="Disordered" evidence="1">
    <location>
        <begin position="1"/>
        <end position="37"/>
    </location>
</feature>
<evidence type="ECO:0000313" key="3">
    <source>
        <dbReference type="EMBL" id="CAI9284283.1"/>
    </source>
</evidence>
<keyword evidence="4" id="KW-1185">Reference proteome</keyword>
<feature type="compositionally biased region" description="Pro residues" evidence="1">
    <location>
        <begin position="22"/>
        <end position="32"/>
    </location>
</feature>
<evidence type="ECO:0000259" key="2">
    <source>
        <dbReference type="Pfam" id="PF03078"/>
    </source>
</evidence>
<evidence type="ECO:0000256" key="1">
    <source>
        <dbReference type="SAM" id="MobiDB-lite"/>
    </source>
</evidence>
<dbReference type="InterPro" id="IPR004312">
    <property type="entry name" value="ATHILA_Orf1_C"/>
</dbReference>